<organism evidence="1 2">
    <name type="scientific">Dyadobacter psychrophilus</name>
    <dbReference type="NCBI Taxonomy" id="651661"/>
    <lineage>
        <taxon>Bacteria</taxon>
        <taxon>Pseudomonadati</taxon>
        <taxon>Bacteroidota</taxon>
        <taxon>Cytophagia</taxon>
        <taxon>Cytophagales</taxon>
        <taxon>Spirosomataceae</taxon>
        <taxon>Dyadobacter</taxon>
    </lineage>
</organism>
<evidence type="ECO:0000313" key="2">
    <source>
        <dbReference type="Proteomes" id="UP000190897"/>
    </source>
</evidence>
<keyword evidence="1" id="KW-0489">Methyltransferase</keyword>
<dbReference type="InterPro" id="IPR029063">
    <property type="entry name" value="SAM-dependent_MTases_sf"/>
</dbReference>
<protein>
    <submittedName>
        <fullName evidence="1">Methyltransferase domain-containing protein</fullName>
    </submittedName>
</protein>
<sequence>MIGNRLEYQRMYETERALWWYQVLHGKVLDKIKQHFGKENTDLRILDAACGTGGLLSFLREAGYANVTGFDYSQHAIEFSRERNLNVGFSDLKNVDAFRPGETFDVISCNDALYFLSDEEIIHALNAFKKKLSNKGLIIINIHAFEAFSGTHDIAVGSFRRFELGQFKHYAKAAGLNITHNTYWPFALSLPILAVRQWQNYQIRKQKIDVQHLDSDVKFPGEAVNSILKAITKTEQFLIPKAPFGSSLFMTMTAGN</sequence>
<dbReference type="AlphaFoldDB" id="A0A1T5GKH1"/>
<dbReference type="Gene3D" id="3.40.50.150">
    <property type="entry name" value="Vaccinia Virus protein VP39"/>
    <property type="match status" value="1"/>
</dbReference>
<accession>A0A1T5GKH1</accession>
<keyword evidence="1" id="KW-0808">Transferase</keyword>
<proteinExistence type="predicted"/>
<dbReference type="Pfam" id="PF13489">
    <property type="entry name" value="Methyltransf_23"/>
    <property type="match status" value="1"/>
</dbReference>
<dbReference type="SUPFAM" id="SSF53335">
    <property type="entry name" value="S-adenosyl-L-methionine-dependent methyltransferases"/>
    <property type="match status" value="1"/>
</dbReference>
<dbReference type="EMBL" id="FUZA01000006">
    <property type="protein sequence ID" value="SKC08886.1"/>
    <property type="molecule type" value="Genomic_DNA"/>
</dbReference>
<dbReference type="OrthoDB" id="9804312at2"/>
<dbReference type="CDD" id="cd02440">
    <property type="entry name" value="AdoMet_MTases"/>
    <property type="match status" value="1"/>
</dbReference>
<dbReference type="PANTHER" id="PTHR43861:SF1">
    <property type="entry name" value="TRANS-ACONITATE 2-METHYLTRANSFERASE"/>
    <property type="match status" value="1"/>
</dbReference>
<evidence type="ECO:0000313" key="1">
    <source>
        <dbReference type="EMBL" id="SKC08886.1"/>
    </source>
</evidence>
<dbReference type="RefSeq" id="WP_082216578.1">
    <property type="nucleotide sequence ID" value="NZ_FUZA01000006.1"/>
</dbReference>
<dbReference type="STRING" id="651661.SAMN05660293_04059"/>
<dbReference type="GO" id="GO:0032259">
    <property type="term" value="P:methylation"/>
    <property type="evidence" value="ECO:0007669"/>
    <property type="project" value="UniProtKB-KW"/>
</dbReference>
<dbReference type="GO" id="GO:0008168">
    <property type="term" value="F:methyltransferase activity"/>
    <property type="evidence" value="ECO:0007669"/>
    <property type="project" value="UniProtKB-KW"/>
</dbReference>
<dbReference type="PANTHER" id="PTHR43861">
    <property type="entry name" value="TRANS-ACONITATE 2-METHYLTRANSFERASE-RELATED"/>
    <property type="match status" value="1"/>
</dbReference>
<name>A0A1T5GKH1_9BACT</name>
<gene>
    <name evidence="1" type="ORF">SAMN05660293_04059</name>
</gene>
<dbReference type="Proteomes" id="UP000190897">
    <property type="component" value="Unassembled WGS sequence"/>
</dbReference>
<reference evidence="2" key="1">
    <citation type="submission" date="2017-02" db="EMBL/GenBank/DDBJ databases">
        <authorList>
            <person name="Varghese N."/>
            <person name="Submissions S."/>
        </authorList>
    </citation>
    <scope>NUCLEOTIDE SEQUENCE [LARGE SCALE GENOMIC DNA]</scope>
    <source>
        <strain evidence="2">DSM 22270</strain>
    </source>
</reference>
<keyword evidence="2" id="KW-1185">Reference proteome</keyword>